<evidence type="ECO:0000256" key="4">
    <source>
        <dbReference type="SAM" id="Coils"/>
    </source>
</evidence>
<evidence type="ECO:0008006" key="10">
    <source>
        <dbReference type="Google" id="ProtNLM"/>
    </source>
</evidence>
<evidence type="ECO:0000256" key="3">
    <source>
        <dbReference type="PROSITE-ProRule" id="PRU00982"/>
    </source>
</evidence>
<evidence type="ECO:0000259" key="6">
    <source>
        <dbReference type="PROSITE" id="PS50097"/>
    </source>
</evidence>
<evidence type="ECO:0000256" key="2">
    <source>
        <dbReference type="ARBA" id="ARBA00022786"/>
    </source>
</evidence>
<dbReference type="PANTHER" id="PTHR32370">
    <property type="entry name" value="OS12G0117600 PROTEIN"/>
    <property type="match status" value="1"/>
</dbReference>
<dbReference type="AlphaFoldDB" id="A0AA38WTC5"/>
<feature type="coiled-coil region" evidence="4">
    <location>
        <begin position="362"/>
        <end position="396"/>
    </location>
</feature>
<keyword evidence="4" id="KW-0175">Coiled coil</keyword>
<feature type="region of interest" description="Disordered" evidence="5">
    <location>
        <begin position="19"/>
        <end position="54"/>
    </location>
</feature>
<dbReference type="Gene3D" id="3.30.710.10">
    <property type="entry name" value="Potassium Channel Kv1.1, Chain A"/>
    <property type="match status" value="1"/>
</dbReference>
<evidence type="ECO:0000259" key="7">
    <source>
        <dbReference type="PROSITE" id="PS51649"/>
    </source>
</evidence>
<evidence type="ECO:0000313" key="8">
    <source>
        <dbReference type="EMBL" id="KAJ9562416.1"/>
    </source>
</evidence>
<dbReference type="InterPro" id="IPR000210">
    <property type="entry name" value="BTB/POZ_dom"/>
</dbReference>
<name>A0AA38WTC5_9ASTR</name>
<evidence type="ECO:0000256" key="1">
    <source>
        <dbReference type="ARBA" id="ARBA00004906"/>
    </source>
</evidence>
<dbReference type="EMBL" id="JARYMX010000002">
    <property type="protein sequence ID" value="KAJ9562416.1"/>
    <property type="molecule type" value="Genomic_DNA"/>
</dbReference>
<keyword evidence="2" id="KW-0833">Ubl conjugation pathway</keyword>
<evidence type="ECO:0000313" key="9">
    <source>
        <dbReference type="Proteomes" id="UP001172457"/>
    </source>
</evidence>
<keyword evidence="9" id="KW-1185">Reference proteome</keyword>
<comment type="caution">
    <text evidence="8">The sequence shown here is derived from an EMBL/GenBank/DDBJ whole genome shotgun (WGS) entry which is preliminary data.</text>
</comment>
<dbReference type="InterPro" id="IPR011333">
    <property type="entry name" value="SKP1/BTB/POZ_sf"/>
</dbReference>
<dbReference type="Proteomes" id="UP001172457">
    <property type="component" value="Chromosome 2"/>
</dbReference>
<dbReference type="InterPro" id="IPR043454">
    <property type="entry name" value="NPH3/RPT2-like"/>
</dbReference>
<accession>A0AA38WTC5</accession>
<dbReference type="PROSITE" id="PS50097">
    <property type="entry name" value="BTB"/>
    <property type="match status" value="1"/>
</dbReference>
<dbReference type="InterPro" id="IPR027356">
    <property type="entry name" value="NPH3_dom"/>
</dbReference>
<dbReference type="SUPFAM" id="SSF54695">
    <property type="entry name" value="POZ domain"/>
    <property type="match status" value="1"/>
</dbReference>
<organism evidence="8 9">
    <name type="scientific">Centaurea solstitialis</name>
    <name type="common">yellow star-thistle</name>
    <dbReference type="NCBI Taxonomy" id="347529"/>
    <lineage>
        <taxon>Eukaryota</taxon>
        <taxon>Viridiplantae</taxon>
        <taxon>Streptophyta</taxon>
        <taxon>Embryophyta</taxon>
        <taxon>Tracheophyta</taxon>
        <taxon>Spermatophyta</taxon>
        <taxon>Magnoliopsida</taxon>
        <taxon>eudicotyledons</taxon>
        <taxon>Gunneridae</taxon>
        <taxon>Pentapetalae</taxon>
        <taxon>asterids</taxon>
        <taxon>campanulids</taxon>
        <taxon>Asterales</taxon>
        <taxon>Asteraceae</taxon>
        <taxon>Carduoideae</taxon>
        <taxon>Cardueae</taxon>
        <taxon>Centaureinae</taxon>
        <taxon>Centaurea</taxon>
    </lineage>
</organism>
<protein>
    <recommendedName>
        <fullName evidence="10">Phototropic-responsive NPH3 family protein</fullName>
    </recommendedName>
</protein>
<dbReference type="Pfam" id="PF00651">
    <property type="entry name" value="BTB"/>
    <property type="match status" value="1"/>
</dbReference>
<dbReference type="PROSITE" id="PS51649">
    <property type="entry name" value="NPH3"/>
    <property type="match status" value="1"/>
</dbReference>
<evidence type="ECO:0000256" key="5">
    <source>
        <dbReference type="SAM" id="MobiDB-lite"/>
    </source>
</evidence>
<sequence>MESAVVELGWPNLRLVETIYEENSGDDDDDVSSSSSATSPSSPPPPSSPSATSLRSRVKAWSLNNGVETDVVLHVQGSIFHLHKDPLARCSGYLKRQLTESSEITISPPLKLTPHIFTLIADHCYGGHPFITPFNVAPLLLASELLEMTGDDVDGGVESLRRKTEAYFCRTVAVDCEYAAAVLRSCVALLPEVETRTGVVSRCLEALSVKREVAAGDISDWFDGVQELTGEEFRLVVGGLYQRLTGGHDVLYRIIDFYFKEKSGKLTEEEGTKICNYIDCTILSSPVLMHAVQNPRMPIRFVVQAMFIEQLNTRRSVFSAAQTLKSHNHRHHHHHHQIKQAPLATSVTLGAILERDAALRQVAHLRATMDSTGSRIESLEEEINDMRKILNKSNMGQVKSESFRFSSERKVERGQRGSVSSGAFRVVERENELDYAGDSGSPKRFGKRVMNGLKSAFRVSVLGRARVETKMEKKRN</sequence>
<reference evidence="8" key="1">
    <citation type="submission" date="2023-03" db="EMBL/GenBank/DDBJ databases">
        <title>Chromosome-scale reference genome and RAD-based genetic map of yellow starthistle (Centaurea solstitialis) reveal putative structural variation and QTLs associated with invader traits.</title>
        <authorList>
            <person name="Reatini B."/>
            <person name="Cang F.A."/>
            <person name="Jiang Q."/>
            <person name="Mckibben M.T.W."/>
            <person name="Barker M.S."/>
            <person name="Rieseberg L.H."/>
            <person name="Dlugosch K.M."/>
        </authorList>
    </citation>
    <scope>NUCLEOTIDE SEQUENCE</scope>
    <source>
        <strain evidence="8">CAN-66</strain>
        <tissue evidence="8">Leaf</tissue>
    </source>
</reference>
<comment type="pathway">
    <text evidence="1">Protein modification; protein ubiquitination.</text>
</comment>
<proteinExistence type="inferred from homology"/>
<dbReference type="SMART" id="SM00225">
    <property type="entry name" value="BTB"/>
    <property type="match status" value="1"/>
</dbReference>
<comment type="similarity">
    <text evidence="3">Belongs to the NPH3 family.</text>
</comment>
<feature type="domain" description="BTB" evidence="6">
    <location>
        <begin position="69"/>
        <end position="133"/>
    </location>
</feature>
<feature type="domain" description="NPH3" evidence="7">
    <location>
        <begin position="243"/>
        <end position="312"/>
    </location>
</feature>
<gene>
    <name evidence="8" type="ORF">OSB04_007576</name>
</gene>
<feature type="compositionally biased region" description="Acidic residues" evidence="5">
    <location>
        <begin position="19"/>
        <end position="31"/>
    </location>
</feature>